<keyword evidence="1" id="KW-1133">Transmembrane helix</keyword>
<evidence type="ECO:0000256" key="1">
    <source>
        <dbReference type="SAM" id="Phobius"/>
    </source>
</evidence>
<organism evidence="2 3">
    <name type="scientific">Xenopus laevis</name>
    <name type="common">African clawed frog</name>
    <dbReference type="NCBI Taxonomy" id="8355"/>
    <lineage>
        <taxon>Eukaryota</taxon>
        <taxon>Metazoa</taxon>
        <taxon>Chordata</taxon>
        <taxon>Craniata</taxon>
        <taxon>Vertebrata</taxon>
        <taxon>Euteleostomi</taxon>
        <taxon>Amphibia</taxon>
        <taxon>Batrachia</taxon>
        <taxon>Anura</taxon>
        <taxon>Pipoidea</taxon>
        <taxon>Pipidae</taxon>
        <taxon>Xenopodinae</taxon>
        <taxon>Xenopus</taxon>
        <taxon>Xenopus</taxon>
    </lineage>
</organism>
<keyword evidence="1" id="KW-0472">Membrane</keyword>
<feature type="transmembrane region" description="Helical" evidence="1">
    <location>
        <begin position="58"/>
        <end position="77"/>
    </location>
</feature>
<dbReference type="EMBL" id="CM004471">
    <property type="protein sequence ID" value="OCT86782.1"/>
    <property type="molecule type" value="Genomic_DNA"/>
</dbReference>
<gene>
    <name evidence="2" type="ORF">XELAEV_18020471mg</name>
</gene>
<evidence type="ECO:0000313" key="2">
    <source>
        <dbReference type="EMBL" id="OCT86782.1"/>
    </source>
</evidence>
<proteinExistence type="predicted"/>
<keyword evidence="1" id="KW-0812">Transmembrane</keyword>
<name>A0A974D7V7_XENLA</name>
<dbReference type="Proteomes" id="UP000694892">
    <property type="component" value="Chromosome 3S"/>
</dbReference>
<accession>A0A974D7V7</accession>
<sequence>MYKLTTSLSAMDSGSCSLSAVGREGVHRLKSLHQQHFDFTRLYWSFIHISKKVKQRKVTINFGNLLFISPAFALLRVCARATDY</sequence>
<dbReference type="AlphaFoldDB" id="A0A974D7V7"/>
<reference evidence="3" key="1">
    <citation type="journal article" date="2016" name="Nature">
        <title>Genome evolution in the allotetraploid frog Xenopus laevis.</title>
        <authorList>
            <person name="Session A.M."/>
            <person name="Uno Y."/>
            <person name="Kwon T."/>
            <person name="Chapman J.A."/>
            <person name="Toyoda A."/>
            <person name="Takahashi S."/>
            <person name="Fukui A."/>
            <person name="Hikosaka A."/>
            <person name="Suzuki A."/>
            <person name="Kondo M."/>
            <person name="van Heeringen S.J."/>
            <person name="Quigley I."/>
            <person name="Heinz S."/>
            <person name="Ogino H."/>
            <person name="Ochi H."/>
            <person name="Hellsten U."/>
            <person name="Lyons J.B."/>
            <person name="Simakov O."/>
            <person name="Putnam N."/>
            <person name="Stites J."/>
            <person name="Kuroki Y."/>
            <person name="Tanaka T."/>
            <person name="Michiue T."/>
            <person name="Watanabe M."/>
            <person name="Bogdanovic O."/>
            <person name="Lister R."/>
            <person name="Georgiou G."/>
            <person name="Paranjpe S.S."/>
            <person name="van Kruijsbergen I."/>
            <person name="Shu S."/>
            <person name="Carlson J."/>
            <person name="Kinoshita T."/>
            <person name="Ohta Y."/>
            <person name="Mawaribuchi S."/>
            <person name="Jenkins J."/>
            <person name="Grimwood J."/>
            <person name="Schmutz J."/>
            <person name="Mitros T."/>
            <person name="Mozaffari S.V."/>
            <person name="Suzuki Y."/>
            <person name="Haramoto Y."/>
            <person name="Yamamoto T.S."/>
            <person name="Takagi C."/>
            <person name="Heald R."/>
            <person name="Miller K."/>
            <person name="Haudenschild C."/>
            <person name="Kitzman J."/>
            <person name="Nakayama T."/>
            <person name="Izutsu Y."/>
            <person name="Robert J."/>
            <person name="Fortriede J."/>
            <person name="Burns K."/>
            <person name="Lotay V."/>
            <person name="Karimi K."/>
            <person name="Yasuoka Y."/>
            <person name="Dichmann D.S."/>
            <person name="Flajnik M.F."/>
            <person name="Houston D.W."/>
            <person name="Shendure J."/>
            <person name="DuPasquier L."/>
            <person name="Vize P.D."/>
            <person name="Zorn A.M."/>
            <person name="Ito M."/>
            <person name="Marcotte E.M."/>
            <person name="Wallingford J.B."/>
            <person name="Ito Y."/>
            <person name="Asashima M."/>
            <person name="Ueno N."/>
            <person name="Matsuda Y."/>
            <person name="Veenstra G.J."/>
            <person name="Fujiyama A."/>
            <person name="Harland R.M."/>
            <person name="Taira M."/>
            <person name="Rokhsar D.S."/>
        </authorList>
    </citation>
    <scope>NUCLEOTIDE SEQUENCE [LARGE SCALE GENOMIC DNA]</scope>
    <source>
        <strain evidence="3">J</strain>
    </source>
</reference>
<protein>
    <submittedName>
        <fullName evidence="2">Uncharacterized protein</fullName>
    </submittedName>
</protein>
<evidence type="ECO:0000313" key="3">
    <source>
        <dbReference type="Proteomes" id="UP000694892"/>
    </source>
</evidence>